<dbReference type="RefSeq" id="WP_035507939.1">
    <property type="nucleotide sequence ID" value="NZ_CCDH010000003.1"/>
</dbReference>
<sequence>MEVRIRYMDPKTVQRIDELAEEKGLSRQEFLHAQLNQLAVFKEENNREQKLQQLVDRNIQTMAHCYTAIREMNDLLQFEVPGEET</sequence>
<name>A0A059NZ45_9BACI</name>
<dbReference type="AlphaFoldDB" id="A0A059NZ45"/>
<proteinExistence type="predicted"/>
<reference evidence="2" key="1">
    <citation type="submission" date="2014-03" db="EMBL/GenBank/DDBJ databases">
        <authorList>
            <person name="Urmite Genomes U."/>
        </authorList>
    </citation>
    <scope>NUCLEOTIDE SEQUENCE [LARGE SCALE GENOMIC DNA]</scope>
    <source>
        <strain evidence="2">HD-03</strain>
    </source>
</reference>
<evidence type="ECO:0000313" key="1">
    <source>
        <dbReference type="EMBL" id="CDQ23626.1"/>
    </source>
</evidence>
<dbReference type="InterPro" id="IPR013321">
    <property type="entry name" value="Arc_rbn_hlx_hlx"/>
</dbReference>
<gene>
    <name evidence="1" type="ORF">BN983_01877</name>
</gene>
<reference evidence="1 2" key="2">
    <citation type="submission" date="2014-05" db="EMBL/GenBank/DDBJ databases">
        <title>Draft genome sequence of Halobacillus karajensis HK-03.</title>
        <authorList>
            <person name="Khelaifia S."/>
            <person name="Croce O."/>
            <person name="Lagier J.C."/>
            <person name="Raoult D."/>
        </authorList>
    </citation>
    <scope>NUCLEOTIDE SEQUENCE [LARGE SCALE GENOMIC DNA]</scope>
    <source>
        <strain evidence="1 2">HD-03</strain>
    </source>
</reference>
<dbReference type="Gene3D" id="1.10.1220.10">
    <property type="entry name" value="Met repressor-like"/>
    <property type="match status" value="1"/>
</dbReference>
<dbReference type="EMBL" id="CCDI010000002">
    <property type="protein sequence ID" value="CDQ23626.1"/>
    <property type="molecule type" value="Genomic_DNA"/>
</dbReference>
<dbReference type="Proteomes" id="UP000028868">
    <property type="component" value="Unassembled WGS sequence"/>
</dbReference>
<evidence type="ECO:0000313" key="2">
    <source>
        <dbReference type="Proteomes" id="UP000028868"/>
    </source>
</evidence>
<accession>A0A059NZ45</accession>
<protein>
    <recommendedName>
        <fullName evidence="3">Ribbon-helix-helix protein, copG family</fullName>
    </recommendedName>
</protein>
<comment type="caution">
    <text evidence="1">The sequence shown here is derived from an EMBL/GenBank/DDBJ whole genome shotgun (WGS) entry which is preliminary data.</text>
</comment>
<organism evidence="1 2">
    <name type="scientific">Halobacillus karajensis</name>
    <dbReference type="NCBI Taxonomy" id="195088"/>
    <lineage>
        <taxon>Bacteria</taxon>
        <taxon>Bacillati</taxon>
        <taxon>Bacillota</taxon>
        <taxon>Bacilli</taxon>
        <taxon>Bacillales</taxon>
        <taxon>Bacillaceae</taxon>
        <taxon>Halobacillus</taxon>
    </lineage>
</organism>
<evidence type="ECO:0008006" key="3">
    <source>
        <dbReference type="Google" id="ProtNLM"/>
    </source>
</evidence>
<keyword evidence="2" id="KW-1185">Reference proteome</keyword>
<dbReference type="GO" id="GO:0006355">
    <property type="term" value="P:regulation of DNA-templated transcription"/>
    <property type="evidence" value="ECO:0007669"/>
    <property type="project" value="InterPro"/>
</dbReference>